<dbReference type="PANTHER" id="PTHR42648:SF32">
    <property type="entry name" value="RIBONUCLEASE H-LIKE DOMAIN, GAG-PRE-INTEGRASE DOMAIN PROTEIN-RELATED"/>
    <property type="match status" value="1"/>
</dbReference>
<dbReference type="InterPro" id="IPR001584">
    <property type="entry name" value="Integrase_cat-core"/>
</dbReference>
<dbReference type="AlphaFoldDB" id="A0A699JAP7"/>
<dbReference type="GO" id="GO:0003676">
    <property type="term" value="F:nucleic acid binding"/>
    <property type="evidence" value="ECO:0007669"/>
    <property type="project" value="InterPro"/>
</dbReference>
<dbReference type="Pfam" id="PF25597">
    <property type="entry name" value="SH3_retrovirus"/>
    <property type="match status" value="1"/>
</dbReference>
<comment type="caution">
    <text evidence="3">The sequence shown here is derived from an EMBL/GenBank/DDBJ whole genome shotgun (WGS) entry which is preliminary data.</text>
</comment>
<evidence type="ECO:0000256" key="1">
    <source>
        <dbReference type="SAM" id="MobiDB-lite"/>
    </source>
</evidence>
<sequence length="474" mass="53664">MNREAPKRTVPVEVTTSNDLVSQCDGLGYDWSDLAKDGSTNFALMAYTSSSSSITLNLDTEELHASKPNLVFVDENVVSEPVISLPGITKIKVETSELKLKNVSAPLIEDWVSDTEDEIKIETETKYIKPSFAKVKFVKSTKHVKSPRKSVKQEDSNRQTIYPRRNSQSPRGVIDSGCSRHITGNMSYLSEYEEIDGGYVAFGGDPKGEKSLSVGLRNVAPSGGLTCLFAKATLDESNLWHMRLGHINFKSMNKLVRGNLVRGLPSKIFERVENLIDHKVKIIRCYNRTEFKNKEMNQFCEMKSIRREFSVSRTPQQNGVAKRKNKTLIEAAKTMLADSKLLTTFWVEAVNIACYVQNRVLVIKPHNKTPYELFLGRKPALNFMRPFGCPIIIINTFDHLGKFDGKADEGFFVGYSTHSKAFRVFNTRTKIIEENLHINVLENKPKVAGIRRNWNFDIDSLTMSMNYQPVFARN</sequence>
<proteinExistence type="predicted"/>
<dbReference type="Gene3D" id="3.30.420.10">
    <property type="entry name" value="Ribonuclease H-like superfamily/Ribonuclease H"/>
    <property type="match status" value="1"/>
</dbReference>
<dbReference type="InterPro" id="IPR039537">
    <property type="entry name" value="Retrotran_Ty1/copia-like"/>
</dbReference>
<feature type="domain" description="Integrase catalytic" evidence="2">
    <location>
        <begin position="281"/>
        <end position="378"/>
    </location>
</feature>
<dbReference type="PROSITE" id="PS50994">
    <property type="entry name" value="INTEGRASE"/>
    <property type="match status" value="1"/>
</dbReference>
<reference evidence="3" key="1">
    <citation type="journal article" date="2019" name="Sci. Rep.">
        <title>Draft genome of Tanacetum cinerariifolium, the natural source of mosquito coil.</title>
        <authorList>
            <person name="Yamashiro T."/>
            <person name="Shiraishi A."/>
            <person name="Satake H."/>
            <person name="Nakayama K."/>
        </authorList>
    </citation>
    <scope>NUCLEOTIDE SEQUENCE</scope>
</reference>
<dbReference type="PANTHER" id="PTHR42648">
    <property type="entry name" value="TRANSPOSASE, PUTATIVE-RELATED"/>
    <property type="match status" value="1"/>
</dbReference>
<evidence type="ECO:0000313" key="3">
    <source>
        <dbReference type="EMBL" id="GFA23766.1"/>
    </source>
</evidence>
<dbReference type="GO" id="GO:0015074">
    <property type="term" value="P:DNA integration"/>
    <property type="evidence" value="ECO:0007669"/>
    <property type="project" value="InterPro"/>
</dbReference>
<dbReference type="SUPFAM" id="SSF53098">
    <property type="entry name" value="Ribonuclease H-like"/>
    <property type="match status" value="1"/>
</dbReference>
<dbReference type="InterPro" id="IPR057670">
    <property type="entry name" value="SH3_retrovirus"/>
</dbReference>
<name>A0A699JAP7_TANCI</name>
<protein>
    <submittedName>
        <fullName evidence="3">Ribonuclease H-like domain-containing protein</fullName>
    </submittedName>
</protein>
<accession>A0A699JAP7</accession>
<evidence type="ECO:0000259" key="2">
    <source>
        <dbReference type="PROSITE" id="PS50994"/>
    </source>
</evidence>
<feature type="region of interest" description="Disordered" evidence="1">
    <location>
        <begin position="144"/>
        <end position="176"/>
    </location>
</feature>
<dbReference type="Pfam" id="PF13976">
    <property type="entry name" value="gag_pre-integrs"/>
    <property type="match status" value="1"/>
</dbReference>
<dbReference type="InterPro" id="IPR036397">
    <property type="entry name" value="RNaseH_sf"/>
</dbReference>
<gene>
    <name evidence="3" type="ORF">Tci_595738</name>
</gene>
<dbReference type="InterPro" id="IPR025724">
    <property type="entry name" value="GAG-pre-integrase_dom"/>
</dbReference>
<organism evidence="3">
    <name type="scientific">Tanacetum cinerariifolium</name>
    <name type="common">Dalmatian daisy</name>
    <name type="synonym">Chrysanthemum cinerariifolium</name>
    <dbReference type="NCBI Taxonomy" id="118510"/>
    <lineage>
        <taxon>Eukaryota</taxon>
        <taxon>Viridiplantae</taxon>
        <taxon>Streptophyta</taxon>
        <taxon>Embryophyta</taxon>
        <taxon>Tracheophyta</taxon>
        <taxon>Spermatophyta</taxon>
        <taxon>Magnoliopsida</taxon>
        <taxon>eudicotyledons</taxon>
        <taxon>Gunneridae</taxon>
        <taxon>Pentapetalae</taxon>
        <taxon>asterids</taxon>
        <taxon>campanulids</taxon>
        <taxon>Asterales</taxon>
        <taxon>Asteraceae</taxon>
        <taxon>Asteroideae</taxon>
        <taxon>Anthemideae</taxon>
        <taxon>Anthemidinae</taxon>
        <taxon>Tanacetum</taxon>
    </lineage>
</organism>
<dbReference type="InterPro" id="IPR012337">
    <property type="entry name" value="RNaseH-like_sf"/>
</dbReference>
<dbReference type="EMBL" id="BKCJ010390493">
    <property type="protein sequence ID" value="GFA23766.1"/>
    <property type="molecule type" value="Genomic_DNA"/>
</dbReference>